<keyword evidence="10 12" id="KW-1133">Transmembrane helix</keyword>
<dbReference type="InterPro" id="IPR050321">
    <property type="entry name" value="Glycosyltr_2/OpgH_subfam"/>
</dbReference>
<evidence type="ECO:0000256" key="5">
    <source>
        <dbReference type="ARBA" id="ARBA00022475"/>
    </source>
</evidence>
<feature type="transmembrane region" description="Helical" evidence="12">
    <location>
        <begin position="362"/>
        <end position="383"/>
    </location>
</feature>
<dbReference type="Pfam" id="PF13632">
    <property type="entry name" value="Glyco_trans_2_3"/>
    <property type="match status" value="1"/>
</dbReference>
<dbReference type="CDD" id="cd04191">
    <property type="entry name" value="Glucan_BSP_MdoH"/>
    <property type="match status" value="1"/>
</dbReference>
<dbReference type="PANTHER" id="PTHR43867:SF5">
    <property type="entry name" value="GLUCANS BIOSYNTHESIS GLUCOSYLTRANSFERASE H"/>
    <property type="match status" value="1"/>
</dbReference>
<keyword evidence="15" id="KW-1185">Reference proteome</keyword>
<dbReference type="PANTHER" id="PTHR43867">
    <property type="entry name" value="CELLULOSE SYNTHASE CATALYTIC SUBUNIT A [UDP-FORMING]"/>
    <property type="match status" value="1"/>
</dbReference>
<name>K9GWN5_9PROT</name>
<dbReference type="Gene3D" id="3.90.550.10">
    <property type="entry name" value="Spore Coat Polysaccharide Biosynthesis Protein SpsA, Chain A"/>
    <property type="match status" value="1"/>
</dbReference>
<feature type="transmembrane region" description="Helical" evidence="12">
    <location>
        <begin position="409"/>
        <end position="433"/>
    </location>
</feature>
<evidence type="ECO:0000256" key="3">
    <source>
        <dbReference type="ARBA" id="ARBA00009337"/>
    </source>
</evidence>
<dbReference type="SUPFAM" id="SSF53448">
    <property type="entry name" value="Nucleotide-diphospho-sugar transferases"/>
    <property type="match status" value="1"/>
</dbReference>
<evidence type="ECO:0000256" key="11">
    <source>
        <dbReference type="ARBA" id="ARBA00023136"/>
    </source>
</evidence>
<feature type="transmembrane region" description="Helical" evidence="12">
    <location>
        <begin position="527"/>
        <end position="546"/>
    </location>
</feature>
<dbReference type="Proteomes" id="UP000009881">
    <property type="component" value="Unassembled WGS sequence"/>
</dbReference>
<dbReference type="OrthoDB" id="9775281at2"/>
<dbReference type="NCBIfam" id="NF003962">
    <property type="entry name" value="PRK05454.2-5"/>
    <property type="match status" value="1"/>
</dbReference>
<reference evidence="14 15" key="1">
    <citation type="journal article" date="2013" name="Genome Announc.">
        <title>Draft Genome Sequence of an Alphaproteobacterium, Caenispirillum salinarum AK4(T), Isolated from a Solar Saltern.</title>
        <authorList>
            <person name="Khatri I."/>
            <person name="Singh A."/>
            <person name="Korpole S."/>
            <person name="Pinnaka A.K."/>
            <person name="Subramanian S."/>
        </authorList>
    </citation>
    <scope>NUCLEOTIDE SEQUENCE [LARGE SCALE GENOMIC DNA]</scope>
    <source>
        <strain evidence="14 15">AK4</strain>
    </source>
</reference>
<dbReference type="EMBL" id="ANHY01000008">
    <property type="protein sequence ID" value="EKV30420.1"/>
    <property type="molecule type" value="Genomic_DNA"/>
</dbReference>
<dbReference type="PATRIC" id="fig|1238182.3.peg.2041"/>
<keyword evidence="11 12" id="KW-0472">Membrane</keyword>
<evidence type="ECO:0000256" key="6">
    <source>
        <dbReference type="ARBA" id="ARBA00022519"/>
    </source>
</evidence>
<proteinExistence type="inferred from homology"/>
<keyword evidence="6" id="KW-0997">Cell inner membrane</keyword>
<feature type="transmembrane region" description="Helical" evidence="12">
    <location>
        <begin position="39"/>
        <end position="65"/>
    </location>
</feature>
<keyword evidence="9 12" id="KW-0812">Transmembrane</keyword>
<evidence type="ECO:0000256" key="10">
    <source>
        <dbReference type="ARBA" id="ARBA00022989"/>
    </source>
</evidence>
<dbReference type="GO" id="GO:0016758">
    <property type="term" value="F:hexosyltransferase activity"/>
    <property type="evidence" value="ECO:0007669"/>
    <property type="project" value="TreeGrafter"/>
</dbReference>
<evidence type="ECO:0000256" key="9">
    <source>
        <dbReference type="ARBA" id="ARBA00022692"/>
    </source>
</evidence>
<dbReference type="AlphaFoldDB" id="K9GWN5"/>
<dbReference type="InterPro" id="IPR001173">
    <property type="entry name" value="Glyco_trans_2-like"/>
</dbReference>
<evidence type="ECO:0000313" key="14">
    <source>
        <dbReference type="EMBL" id="EKV30420.1"/>
    </source>
</evidence>
<organism evidence="14 15">
    <name type="scientific">Caenispirillum salinarum AK4</name>
    <dbReference type="NCBI Taxonomy" id="1238182"/>
    <lineage>
        <taxon>Bacteria</taxon>
        <taxon>Pseudomonadati</taxon>
        <taxon>Pseudomonadota</taxon>
        <taxon>Alphaproteobacteria</taxon>
        <taxon>Rhodospirillales</taxon>
        <taxon>Novispirillaceae</taxon>
        <taxon>Caenispirillum</taxon>
    </lineage>
</organism>
<dbReference type="NCBIfam" id="NF003958">
    <property type="entry name" value="PRK05454.2-1"/>
    <property type="match status" value="1"/>
</dbReference>
<comment type="pathway">
    <text evidence="2">Glycan metabolism; osmoregulated periplasmic glucan (OPG) biosynthesis.</text>
</comment>
<evidence type="ECO:0000259" key="13">
    <source>
        <dbReference type="Pfam" id="PF13632"/>
    </source>
</evidence>
<comment type="subcellular location">
    <subcellularLocation>
        <location evidence="1">Cell inner membrane</location>
        <topology evidence="1">Multi-pass membrane protein</topology>
    </subcellularLocation>
</comment>
<evidence type="ECO:0000256" key="7">
    <source>
        <dbReference type="ARBA" id="ARBA00022676"/>
    </source>
</evidence>
<sequence>MTRRTILVLGILGTAAALVAAYARILYVDGLSWLDLALIAVFIPLALWLAQSFWTLAAGFGVLWWRGPAPAEPPLPRPEPRGPTAVLVPVYNEDVTRVFAGIEAMRRDLAAKDLGHLFHIHVLSDSTRPGAWLAEVDAWRRLCDEGDAAGTGLPPVYYRRRLQNRERKSGNIADFIGRHGALYDYMIVLDADSILTASSMARLLDRMEADPDAGLIQAPPRLTKGETLFARVLQFAGAVYGPLSASGIAFWAAGEGNYWGHNAIIRVRAFSDCCGLPELPGKAPLGGEILSHDFVEAALLRRGGWRVLIADDITDTYEEPPPTVGDFATRDRRWCQGNLQHGRLLAARGLHWVSRLHFSIGLMSYVSSALWLVFLVLSALQAFTLTRTPVRYFAEGKPFPQWPLDVQGAALTLLAVALGLLLVPKLFGLALALRDRNLRRAQGGALRLTAGVLIETVYTALLAPIMMLLHALAVFSTMLGKAVTWSPQNRKAAHGAFAEALERWLPFTAVGLLATVGAYVASPSLALWLAPVEAGLVLAPLVVWIGDSVNAGQALKRWGLLLTPEETRPPAVLTELDAVMEETTAARPAPEDLLARTVLEPDRLRDHLALLPLAGQESRATPQEAALAARKLRFLGPKALTDKEVLAVLESETEMEAAHVACWTRWLAGDWPDAPPLPEGVISTMPPRAVAE</sequence>
<dbReference type="GO" id="GO:0005886">
    <property type="term" value="C:plasma membrane"/>
    <property type="evidence" value="ECO:0007669"/>
    <property type="project" value="UniProtKB-SubCell"/>
</dbReference>
<evidence type="ECO:0000256" key="1">
    <source>
        <dbReference type="ARBA" id="ARBA00004429"/>
    </source>
</evidence>
<evidence type="ECO:0000256" key="4">
    <source>
        <dbReference type="ARBA" id="ARBA00020585"/>
    </source>
</evidence>
<protein>
    <recommendedName>
        <fullName evidence="4">Glucans biosynthesis glucosyltransferase H</fullName>
    </recommendedName>
</protein>
<evidence type="ECO:0000256" key="12">
    <source>
        <dbReference type="SAM" id="Phobius"/>
    </source>
</evidence>
<dbReference type="eggNOG" id="COG2943">
    <property type="taxonomic scope" value="Bacteria"/>
</dbReference>
<dbReference type="InterPro" id="IPR029044">
    <property type="entry name" value="Nucleotide-diphossugar_trans"/>
</dbReference>
<evidence type="ECO:0000256" key="8">
    <source>
        <dbReference type="ARBA" id="ARBA00022679"/>
    </source>
</evidence>
<evidence type="ECO:0000256" key="2">
    <source>
        <dbReference type="ARBA" id="ARBA00005001"/>
    </source>
</evidence>
<evidence type="ECO:0000313" key="15">
    <source>
        <dbReference type="Proteomes" id="UP000009881"/>
    </source>
</evidence>
<keyword evidence="8 14" id="KW-0808">Transferase</keyword>
<comment type="caution">
    <text evidence="14">The sequence shown here is derived from an EMBL/GenBank/DDBJ whole genome shotgun (WGS) entry which is preliminary data.</text>
</comment>
<feature type="domain" description="Glycosyltransferase 2-like" evidence="13">
    <location>
        <begin position="187"/>
        <end position="377"/>
    </location>
</feature>
<keyword evidence="5" id="KW-1003">Cell membrane</keyword>
<accession>K9GWN5</accession>
<dbReference type="STRING" id="1238182.C882_4379"/>
<keyword evidence="7" id="KW-0328">Glycosyltransferase</keyword>
<comment type="similarity">
    <text evidence="3">Belongs to the glycosyltransferase 2 family. OpgH subfamily.</text>
</comment>
<gene>
    <name evidence="14" type="ORF">C882_4379</name>
</gene>